<proteinExistence type="predicted"/>
<keyword evidence="2" id="KW-0732">Signal</keyword>
<reference evidence="5" key="1">
    <citation type="submission" date="2025-08" db="UniProtKB">
        <authorList>
            <consortium name="RefSeq"/>
        </authorList>
    </citation>
    <scope>IDENTIFICATION</scope>
</reference>
<accession>A0ABM0HNB3</accession>
<dbReference type="CDD" id="cd22632">
    <property type="entry name" value="Kunitz_ELP-like"/>
    <property type="match status" value="1"/>
</dbReference>
<dbReference type="RefSeq" id="XP_004430613.1">
    <property type="nucleotide sequence ID" value="XM_004430556.1"/>
</dbReference>
<feature type="signal peptide" evidence="2">
    <location>
        <begin position="1"/>
        <end position="21"/>
    </location>
</feature>
<dbReference type="PROSITE" id="PS00280">
    <property type="entry name" value="BPTI_KUNITZ_1"/>
    <property type="match status" value="1"/>
</dbReference>
<dbReference type="Pfam" id="PF00014">
    <property type="entry name" value="Kunitz_BPTI"/>
    <property type="match status" value="1"/>
</dbReference>
<dbReference type="PANTHER" id="PTHR10083">
    <property type="entry name" value="KUNITZ-TYPE PROTEASE INHIBITOR-RELATED"/>
    <property type="match status" value="1"/>
</dbReference>
<dbReference type="InterPro" id="IPR050098">
    <property type="entry name" value="TFPI/VKTCI-like"/>
</dbReference>
<sequence>MKFSHFLAVCLILCLVGMASSEKTSAKLNQEAPQEMSQTLPALCQLPPVRGPCKGYFHPYFYNSTSNECEHFIYGGCQGNANNFETIEICLWVCRPPETKEESS</sequence>
<dbReference type="InterPro" id="IPR036880">
    <property type="entry name" value="Kunitz_BPTI_sf"/>
</dbReference>
<keyword evidence="1" id="KW-1015">Disulfide bond</keyword>
<dbReference type="PANTHER" id="PTHR10083:SF380">
    <property type="entry name" value="COLOSTRUM TRYPSIN INHIBITOR"/>
    <property type="match status" value="1"/>
</dbReference>
<dbReference type="SUPFAM" id="SSF57362">
    <property type="entry name" value="BPTI-like"/>
    <property type="match status" value="1"/>
</dbReference>
<evidence type="ECO:0000313" key="5">
    <source>
        <dbReference type="RefSeq" id="XP_004430613.1"/>
    </source>
</evidence>
<organism evidence="4 5">
    <name type="scientific">Ceratotherium simum simum</name>
    <name type="common">Southern white rhinoceros</name>
    <dbReference type="NCBI Taxonomy" id="73337"/>
    <lineage>
        <taxon>Eukaryota</taxon>
        <taxon>Metazoa</taxon>
        <taxon>Chordata</taxon>
        <taxon>Craniata</taxon>
        <taxon>Vertebrata</taxon>
        <taxon>Euteleostomi</taxon>
        <taxon>Mammalia</taxon>
        <taxon>Eutheria</taxon>
        <taxon>Laurasiatheria</taxon>
        <taxon>Perissodactyla</taxon>
        <taxon>Rhinocerotidae</taxon>
        <taxon>Ceratotherium</taxon>
    </lineage>
</organism>
<gene>
    <name evidence="5" type="primary">LOC101393639</name>
</gene>
<evidence type="ECO:0000259" key="3">
    <source>
        <dbReference type="PROSITE" id="PS50279"/>
    </source>
</evidence>
<dbReference type="Gene3D" id="4.10.410.10">
    <property type="entry name" value="Pancreatic trypsin inhibitor Kunitz domain"/>
    <property type="match status" value="1"/>
</dbReference>
<dbReference type="SMART" id="SM00131">
    <property type="entry name" value="KU"/>
    <property type="match status" value="1"/>
</dbReference>
<protein>
    <submittedName>
        <fullName evidence="5">Colostrum trypsin inhibitor-like</fullName>
    </submittedName>
</protein>
<dbReference type="GeneID" id="101393639"/>
<name>A0ABM0HNB3_CERSS</name>
<evidence type="ECO:0000313" key="4">
    <source>
        <dbReference type="Proteomes" id="UP000694910"/>
    </source>
</evidence>
<dbReference type="PROSITE" id="PS50279">
    <property type="entry name" value="BPTI_KUNITZ_2"/>
    <property type="match status" value="1"/>
</dbReference>
<dbReference type="InterPro" id="IPR002223">
    <property type="entry name" value="Kunitz_BPTI"/>
</dbReference>
<feature type="domain" description="BPTI/Kunitz inhibitor" evidence="3">
    <location>
        <begin position="44"/>
        <end position="94"/>
    </location>
</feature>
<dbReference type="InterPro" id="IPR020901">
    <property type="entry name" value="Prtase_inh_Kunz-CS"/>
</dbReference>
<keyword evidence="4" id="KW-1185">Reference proteome</keyword>
<feature type="chain" id="PRO_5045272978" evidence="2">
    <location>
        <begin position="22"/>
        <end position="104"/>
    </location>
</feature>
<evidence type="ECO:0000256" key="1">
    <source>
        <dbReference type="ARBA" id="ARBA00023157"/>
    </source>
</evidence>
<evidence type="ECO:0000256" key="2">
    <source>
        <dbReference type="SAM" id="SignalP"/>
    </source>
</evidence>
<dbReference type="Proteomes" id="UP000694910">
    <property type="component" value="Unplaced"/>
</dbReference>
<dbReference type="PRINTS" id="PR00759">
    <property type="entry name" value="BASICPTASE"/>
</dbReference>